<dbReference type="PRINTS" id="PR00382">
    <property type="entry name" value="LIPIDTRNSFER"/>
</dbReference>
<keyword evidence="14" id="KW-1185">Reference proteome</keyword>
<dbReference type="SUPFAM" id="SSF47699">
    <property type="entry name" value="Bifunctional inhibitor/lipid-transfer protein/seed storage 2S albumin"/>
    <property type="match status" value="1"/>
</dbReference>
<dbReference type="CDD" id="cd00010">
    <property type="entry name" value="AAI_LTSS"/>
    <property type="match status" value="1"/>
</dbReference>
<organism evidence="14 15">
    <name type="scientific">Coffea arabica</name>
    <name type="common">Arabian coffee</name>
    <dbReference type="NCBI Taxonomy" id="13443"/>
    <lineage>
        <taxon>Eukaryota</taxon>
        <taxon>Viridiplantae</taxon>
        <taxon>Streptophyta</taxon>
        <taxon>Embryophyta</taxon>
        <taxon>Tracheophyta</taxon>
        <taxon>Spermatophyta</taxon>
        <taxon>Magnoliopsida</taxon>
        <taxon>eudicotyledons</taxon>
        <taxon>Gunneridae</taxon>
        <taxon>Pentapetalae</taxon>
        <taxon>asterids</taxon>
        <taxon>lamiids</taxon>
        <taxon>Gentianales</taxon>
        <taxon>Rubiaceae</taxon>
        <taxon>Ixoroideae</taxon>
        <taxon>Gardenieae complex</taxon>
        <taxon>Bertiereae - Coffeeae clade</taxon>
        <taxon>Coffeeae</taxon>
        <taxon>Coffea</taxon>
    </lineage>
</organism>
<feature type="chain" id="PRO_5027814017" evidence="12">
    <location>
        <begin position="27"/>
        <end position="182"/>
    </location>
</feature>
<protein>
    <submittedName>
        <fullName evidence="15">Non-specific lipid transfer protein GPI-anchored 15-like isoform X1</fullName>
    </submittedName>
</protein>
<evidence type="ECO:0000259" key="13">
    <source>
        <dbReference type="SMART" id="SM00499"/>
    </source>
</evidence>
<dbReference type="PANTHER" id="PTHR33044">
    <property type="entry name" value="BIFUNCTIONAL INHIBITOR/LIPID-TRANSFER PROTEIN/SEED STORAGE 2S ALBUMIN SUPERFAMILY PROTEIN-RELATED"/>
    <property type="match status" value="1"/>
</dbReference>
<keyword evidence="5" id="KW-0336">GPI-anchor</keyword>
<dbReference type="Gene3D" id="1.10.110.10">
    <property type="entry name" value="Plant lipid-transfer and hydrophobic proteins"/>
    <property type="match status" value="1"/>
</dbReference>
<dbReference type="InterPro" id="IPR036312">
    <property type="entry name" value="Bifun_inhib/LTP/seed_sf"/>
</dbReference>
<accession>A0A6P6WKM9</accession>
<dbReference type="SMART" id="SM00499">
    <property type="entry name" value="AAI"/>
    <property type="match status" value="1"/>
</dbReference>
<dbReference type="GeneID" id="113733788"/>
<evidence type="ECO:0000256" key="1">
    <source>
        <dbReference type="ARBA" id="ARBA00004609"/>
    </source>
</evidence>
<evidence type="ECO:0000256" key="10">
    <source>
        <dbReference type="ARBA" id="ARBA00023288"/>
    </source>
</evidence>
<sequence>MASKGIVAISLVLATVTIFSAGGAVAQSNCNNVIITMSSCLNYVTGQSPTPPASCCSALANVVQTNPRCLCAVIDGGSRFGFTINSTLALSLPDACKVQTPPVSRCNAANGPAVSAVGSPETSPGPAGSADGTPDSTTDPSVTGSKATPGSSSSGSVAQMHLQLVGFLLLLVSSYVSKLSCF</sequence>
<feature type="region of interest" description="Disordered" evidence="11">
    <location>
        <begin position="114"/>
        <end position="153"/>
    </location>
</feature>
<dbReference type="Proteomes" id="UP001652660">
    <property type="component" value="Chromosome 3c"/>
</dbReference>
<feature type="signal peptide" evidence="12">
    <location>
        <begin position="1"/>
        <end position="26"/>
    </location>
</feature>
<keyword evidence="9" id="KW-0325">Glycoprotein</keyword>
<evidence type="ECO:0000313" key="15">
    <source>
        <dbReference type="RefSeq" id="XP_027115765.1"/>
    </source>
</evidence>
<evidence type="ECO:0000256" key="2">
    <source>
        <dbReference type="ARBA" id="ARBA00009748"/>
    </source>
</evidence>
<dbReference type="RefSeq" id="XP_027115765.1">
    <property type="nucleotide sequence ID" value="XM_027259964.2"/>
</dbReference>
<dbReference type="InterPro" id="IPR043325">
    <property type="entry name" value="LTSS"/>
</dbReference>
<proteinExistence type="inferred from homology"/>
<evidence type="ECO:0000256" key="4">
    <source>
        <dbReference type="ARBA" id="ARBA00022475"/>
    </source>
</evidence>
<feature type="domain" description="Bifunctional inhibitor/plant lipid transfer protein/seed storage helical" evidence="13">
    <location>
        <begin position="30"/>
        <end position="106"/>
    </location>
</feature>
<evidence type="ECO:0000256" key="11">
    <source>
        <dbReference type="SAM" id="MobiDB-lite"/>
    </source>
</evidence>
<keyword evidence="8" id="KW-1015">Disulfide bond</keyword>
<dbReference type="GO" id="GO:0098552">
    <property type="term" value="C:side of membrane"/>
    <property type="evidence" value="ECO:0007669"/>
    <property type="project" value="UniProtKB-KW"/>
</dbReference>
<dbReference type="Pfam" id="PF14368">
    <property type="entry name" value="LTP_2"/>
    <property type="match status" value="1"/>
</dbReference>
<reference evidence="15" key="2">
    <citation type="submission" date="2025-08" db="UniProtKB">
        <authorList>
            <consortium name="RefSeq"/>
        </authorList>
    </citation>
    <scope>IDENTIFICATION</scope>
    <source>
        <tissue evidence="15">Leaves</tissue>
    </source>
</reference>
<evidence type="ECO:0000256" key="7">
    <source>
        <dbReference type="ARBA" id="ARBA00023121"/>
    </source>
</evidence>
<evidence type="ECO:0000256" key="9">
    <source>
        <dbReference type="ARBA" id="ARBA00023180"/>
    </source>
</evidence>
<gene>
    <name evidence="15" type="primary">LOC113733788</name>
</gene>
<evidence type="ECO:0000256" key="6">
    <source>
        <dbReference type="ARBA" id="ARBA00022729"/>
    </source>
</evidence>
<feature type="compositionally biased region" description="Polar residues" evidence="11">
    <location>
        <begin position="134"/>
        <end position="149"/>
    </location>
</feature>
<keyword evidence="3" id="KW-0813">Transport</keyword>
<dbReference type="InterPro" id="IPR016140">
    <property type="entry name" value="Bifunc_inhib/LTP/seed_store"/>
</dbReference>
<keyword evidence="7" id="KW-0446">Lipid-binding</keyword>
<dbReference type="InterPro" id="IPR000528">
    <property type="entry name" value="Plant_nsLTP"/>
</dbReference>
<comment type="subcellular location">
    <subcellularLocation>
        <location evidence="1">Cell membrane</location>
        <topology evidence="1">Lipid-anchor</topology>
        <topology evidence="1">GPI-anchor</topology>
    </subcellularLocation>
</comment>
<reference evidence="14" key="1">
    <citation type="journal article" date="2025" name="Foods">
        <title>Unveiling the Microbial Signatures of Arabica Coffee Cherries: Insights into Ripeness Specific Diversity, Functional Traits, and Implications for Quality and Safety.</title>
        <authorList>
            <consortium name="RefSeq"/>
            <person name="Tenea G.N."/>
            <person name="Cifuentes V."/>
            <person name="Reyes P."/>
            <person name="Cevallos-Vallejos M."/>
        </authorList>
    </citation>
    <scope>NUCLEOTIDE SEQUENCE [LARGE SCALE GENOMIC DNA]</scope>
</reference>
<keyword evidence="5" id="KW-0472">Membrane</keyword>
<dbReference type="OrthoDB" id="911994at2759"/>
<keyword evidence="6 12" id="KW-0732">Signal</keyword>
<dbReference type="AlphaFoldDB" id="A0A6P6WKM9"/>
<dbReference type="GO" id="GO:0005886">
    <property type="term" value="C:plasma membrane"/>
    <property type="evidence" value="ECO:0007669"/>
    <property type="project" value="UniProtKB-SubCell"/>
</dbReference>
<dbReference type="GO" id="GO:0006869">
    <property type="term" value="P:lipid transport"/>
    <property type="evidence" value="ECO:0007669"/>
    <property type="project" value="InterPro"/>
</dbReference>
<evidence type="ECO:0000256" key="12">
    <source>
        <dbReference type="SAM" id="SignalP"/>
    </source>
</evidence>
<comment type="similarity">
    <text evidence="2">Belongs to the plant LTP family.</text>
</comment>
<keyword evidence="4" id="KW-1003">Cell membrane</keyword>
<evidence type="ECO:0000256" key="5">
    <source>
        <dbReference type="ARBA" id="ARBA00022622"/>
    </source>
</evidence>
<dbReference type="FunFam" id="1.10.110.10:FF:000001">
    <property type="entry name" value="Bifunctional inhibitor/lipid-transfer protein/seed storage 2S albumin superfamily protein"/>
    <property type="match status" value="1"/>
</dbReference>
<name>A0A6P6WKM9_COFAR</name>
<evidence type="ECO:0000256" key="8">
    <source>
        <dbReference type="ARBA" id="ARBA00023157"/>
    </source>
</evidence>
<evidence type="ECO:0000313" key="14">
    <source>
        <dbReference type="Proteomes" id="UP001652660"/>
    </source>
</evidence>
<evidence type="ECO:0000256" key="3">
    <source>
        <dbReference type="ARBA" id="ARBA00022448"/>
    </source>
</evidence>
<dbReference type="GO" id="GO:0008289">
    <property type="term" value="F:lipid binding"/>
    <property type="evidence" value="ECO:0007669"/>
    <property type="project" value="UniProtKB-KW"/>
</dbReference>
<keyword evidence="10" id="KW-0449">Lipoprotein</keyword>